<proteinExistence type="predicted"/>
<dbReference type="SUPFAM" id="SSF56281">
    <property type="entry name" value="Metallo-hydrolase/oxidoreductase"/>
    <property type="match status" value="1"/>
</dbReference>
<dbReference type="Pfam" id="PF12706">
    <property type="entry name" value="Lactamase_B_2"/>
    <property type="match status" value="1"/>
</dbReference>
<feature type="domain" description="Metallo-beta-lactamase" evidence="1">
    <location>
        <begin position="234"/>
        <end position="309"/>
    </location>
</feature>
<reference evidence="2" key="1">
    <citation type="submission" date="2020-12" db="EMBL/GenBank/DDBJ databases">
        <title>Geomonas sp. Red875, isolated from river sediment.</title>
        <authorList>
            <person name="Xu Z."/>
            <person name="Zhang Z."/>
            <person name="Masuda Y."/>
            <person name="Itoh H."/>
            <person name="Senoo K."/>
        </authorList>
    </citation>
    <scope>NUCLEOTIDE SEQUENCE</scope>
    <source>
        <strain evidence="2">Red875</strain>
    </source>
</reference>
<name>A0A8J7JCQ8_9BACT</name>
<accession>A0A8J7JCQ8</accession>
<dbReference type="NCBIfam" id="NF002558">
    <property type="entry name" value="PRK02126.1"/>
    <property type="match status" value="1"/>
</dbReference>
<dbReference type="AlphaFoldDB" id="A0A8J7JCQ8"/>
<dbReference type="InterPro" id="IPR001279">
    <property type="entry name" value="Metallo-B-lactamas"/>
</dbReference>
<dbReference type="EC" id="3.1.26.11" evidence="2"/>
<dbReference type="PANTHER" id="PTHR46018:SF7">
    <property type="entry name" value="RIBONUCLEASE Z"/>
    <property type="match status" value="1"/>
</dbReference>
<dbReference type="PANTHER" id="PTHR46018">
    <property type="entry name" value="ZINC PHOSPHODIESTERASE ELAC PROTEIN 1"/>
    <property type="match status" value="1"/>
</dbReference>
<comment type="caution">
    <text evidence="2">The sequence shown here is derived from an EMBL/GenBank/DDBJ whole genome shotgun (WGS) entry which is preliminary data.</text>
</comment>
<keyword evidence="3" id="KW-1185">Reference proteome</keyword>
<dbReference type="Proteomes" id="UP000636888">
    <property type="component" value="Unassembled WGS sequence"/>
</dbReference>
<gene>
    <name evidence="2" type="ORF">JFN93_08145</name>
</gene>
<protein>
    <submittedName>
        <fullName evidence="2">Ribonuclease Z</fullName>
        <ecNumber evidence="2">3.1.26.11</ecNumber>
    </submittedName>
</protein>
<evidence type="ECO:0000259" key="1">
    <source>
        <dbReference type="Pfam" id="PF12706"/>
    </source>
</evidence>
<sequence length="337" mass="38080">MTPYFQPQLVNPPFHDPGLYLDFLFARRAILFDLGEIRALAARKILRVSDVFISHTHIDHFIGFDHMLRLMLGRDKTLRLYGPPGFLRQVEARLASYSWNLLGTYPTEFVVEAYELGPERTARSARFSSRRTFEREPLGEVALVDNVILEEENFLVRCAFLEHSIPCLAYAFEEKLHVNVQKNRLAEMGLPVGAWLAQVKRAIVAGMPGETEVAVPVGGEMRRLTLKELGPALEVVRGEKVAYVTDVSYAPQNREKIVALALGADYLFIEATFRAGEEQRARERAHLTTRQAGELARAAGVGRVIPFHFSPRHEKEEAEMRREVNDAFSNEPCAMSG</sequence>
<evidence type="ECO:0000313" key="3">
    <source>
        <dbReference type="Proteomes" id="UP000636888"/>
    </source>
</evidence>
<dbReference type="GO" id="GO:0042781">
    <property type="term" value="F:3'-tRNA processing endoribonuclease activity"/>
    <property type="evidence" value="ECO:0007669"/>
    <property type="project" value="UniProtKB-EC"/>
</dbReference>
<keyword evidence="2" id="KW-0378">Hydrolase</keyword>
<dbReference type="InterPro" id="IPR036866">
    <property type="entry name" value="RibonucZ/Hydroxyglut_hydro"/>
</dbReference>
<dbReference type="RefSeq" id="WP_199383569.1">
    <property type="nucleotide sequence ID" value="NZ_JAEMHM010000006.1"/>
</dbReference>
<evidence type="ECO:0000313" key="2">
    <source>
        <dbReference type="EMBL" id="MBJ6724673.1"/>
    </source>
</evidence>
<dbReference type="Gene3D" id="3.60.15.10">
    <property type="entry name" value="Ribonuclease Z/Hydroxyacylglutathione hydrolase-like"/>
    <property type="match status" value="1"/>
</dbReference>
<dbReference type="EMBL" id="JAEMHM010000006">
    <property type="protein sequence ID" value="MBJ6724673.1"/>
    <property type="molecule type" value="Genomic_DNA"/>
</dbReference>
<organism evidence="2 3">
    <name type="scientific">Geomesophilobacter sediminis</name>
    <dbReference type="NCBI Taxonomy" id="2798584"/>
    <lineage>
        <taxon>Bacteria</taxon>
        <taxon>Pseudomonadati</taxon>
        <taxon>Thermodesulfobacteriota</taxon>
        <taxon>Desulfuromonadia</taxon>
        <taxon>Geobacterales</taxon>
        <taxon>Geobacteraceae</taxon>
        <taxon>Geomesophilobacter</taxon>
    </lineage>
</organism>